<protein>
    <submittedName>
        <fullName evidence="1">Uncharacterized protein</fullName>
    </submittedName>
</protein>
<comment type="caution">
    <text evidence="1">The sequence shown here is derived from an EMBL/GenBank/DDBJ whole genome shotgun (WGS) entry which is preliminary data.</text>
</comment>
<sequence length="33" mass="3686">ITIDSFSFRMIKVSSTRIELVGLKKTTTNTKGL</sequence>
<proteinExistence type="predicted"/>
<name>X1VZ96_9ZZZZ</name>
<evidence type="ECO:0000313" key="1">
    <source>
        <dbReference type="EMBL" id="GAJ18070.1"/>
    </source>
</evidence>
<accession>X1VZ96</accession>
<dbReference type="EMBL" id="BARW01035138">
    <property type="protein sequence ID" value="GAJ18070.1"/>
    <property type="molecule type" value="Genomic_DNA"/>
</dbReference>
<dbReference type="AlphaFoldDB" id="X1VZ96"/>
<gene>
    <name evidence="1" type="ORF">S12H4_54886</name>
</gene>
<organism evidence="1">
    <name type="scientific">marine sediment metagenome</name>
    <dbReference type="NCBI Taxonomy" id="412755"/>
    <lineage>
        <taxon>unclassified sequences</taxon>
        <taxon>metagenomes</taxon>
        <taxon>ecological metagenomes</taxon>
    </lineage>
</organism>
<feature type="non-terminal residue" evidence="1">
    <location>
        <position position="1"/>
    </location>
</feature>
<reference evidence="1" key="1">
    <citation type="journal article" date="2014" name="Front. Microbiol.">
        <title>High frequency of phylogenetically diverse reductive dehalogenase-homologous genes in deep subseafloor sedimentary metagenomes.</title>
        <authorList>
            <person name="Kawai M."/>
            <person name="Futagami T."/>
            <person name="Toyoda A."/>
            <person name="Takaki Y."/>
            <person name="Nishi S."/>
            <person name="Hori S."/>
            <person name="Arai W."/>
            <person name="Tsubouchi T."/>
            <person name="Morono Y."/>
            <person name="Uchiyama I."/>
            <person name="Ito T."/>
            <person name="Fujiyama A."/>
            <person name="Inagaki F."/>
            <person name="Takami H."/>
        </authorList>
    </citation>
    <scope>NUCLEOTIDE SEQUENCE</scope>
    <source>
        <strain evidence="1">Expedition CK06-06</strain>
    </source>
</reference>